<proteinExistence type="predicted"/>
<comment type="caution">
    <text evidence="1">The sequence shown here is derived from an EMBL/GenBank/DDBJ whole genome shotgun (WGS) entry which is preliminary data.</text>
</comment>
<dbReference type="AlphaFoldDB" id="A0A5A5TF82"/>
<name>A0A5A5TF82_9CHLR</name>
<evidence type="ECO:0000313" key="1">
    <source>
        <dbReference type="EMBL" id="GCF10230.1"/>
    </source>
</evidence>
<evidence type="ECO:0000313" key="2">
    <source>
        <dbReference type="Proteomes" id="UP000322530"/>
    </source>
</evidence>
<protein>
    <submittedName>
        <fullName evidence="1">Uncharacterized protein</fullName>
    </submittedName>
</protein>
<sequence length="69" mass="7580">MNPLPAILIGGPPHAGKSVLFYSLTHALRERNIPHHVIPGLFGVPILPRKLPKKQLNCFLGVSTKMPHL</sequence>
<reference evidence="1 2" key="1">
    <citation type="submission" date="2019-01" db="EMBL/GenBank/DDBJ databases">
        <title>Draft genome sequence of Dictyobacter sp. Uno17.</title>
        <authorList>
            <person name="Wang C.M."/>
            <person name="Zheng Y."/>
            <person name="Sakai Y."/>
            <person name="Abe K."/>
            <person name="Yokota A."/>
            <person name="Yabe S."/>
        </authorList>
    </citation>
    <scope>NUCLEOTIDE SEQUENCE [LARGE SCALE GENOMIC DNA]</scope>
    <source>
        <strain evidence="1 2">Uno17</strain>
    </source>
</reference>
<gene>
    <name evidence="1" type="ORF">KDI_37940</name>
</gene>
<organism evidence="1 2">
    <name type="scientific">Dictyobacter arantiisoli</name>
    <dbReference type="NCBI Taxonomy" id="2014874"/>
    <lineage>
        <taxon>Bacteria</taxon>
        <taxon>Bacillati</taxon>
        <taxon>Chloroflexota</taxon>
        <taxon>Ktedonobacteria</taxon>
        <taxon>Ktedonobacterales</taxon>
        <taxon>Dictyobacteraceae</taxon>
        <taxon>Dictyobacter</taxon>
    </lineage>
</organism>
<accession>A0A5A5TF82</accession>
<keyword evidence="2" id="KW-1185">Reference proteome</keyword>
<dbReference type="EMBL" id="BIXY01000063">
    <property type="protein sequence ID" value="GCF10230.1"/>
    <property type="molecule type" value="Genomic_DNA"/>
</dbReference>
<dbReference type="Proteomes" id="UP000322530">
    <property type="component" value="Unassembled WGS sequence"/>
</dbReference>